<dbReference type="SUPFAM" id="SSF142433">
    <property type="entry name" value="CinA-like"/>
    <property type="match status" value="1"/>
</dbReference>
<dbReference type="Gene3D" id="3.90.950.20">
    <property type="entry name" value="CinA-like"/>
    <property type="match status" value="1"/>
</dbReference>
<feature type="domain" description="CinA C-terminal" evidence="1">
    <location>
        <begin position="4"/>
        <end position="149"/>
    </location>
</feature>
<dbReference type="RefSeq" id="WP_039782659.1">
    <property type="nucleotide sequence ID" value="NZ_JAAXOR010000001.1"/>
</dbReference>
<keyword evidence="2" id="KW-0378">Hydrolase</keyword>
<dbReference type="EC" id="3.5.1.42" evidence="2"/>
<sequence length="154" mass="15719">MTEDAAERIAELAAAAGSTIAVAESLTSGKIAAALGAAPDAGQWFRGGVVAYSPEVKRSVLDMPDVPVVSRPAAEALAANVRKLLGASYSVAVTGVGGPEPSDGEAPGTVWFATASETAVTASRAEFDGEPEEVLEQTVRFALSCLLDRLTADR</sequence>
<organism evidence="2 3">
    <name type="scientific">Nocardia cerradoensis</name>
    <dbReference type="NCBI Taxonomy" id="85688"/>
    <lineage>
        <taxon>Bacteria</taxon>
        <taxon>Bacillati</taxon>
        <taxon>Actinomycetota</taxon>
        <taxon>Actinomycetes</taxon>
        <taxon>Mycobacteriales</taxon>
        <taxon>Nocardiaceae</taxon>
        <taxon>Nocardia</taxon>
    </lineage>
</organism>
<accession>A0A231H3G7</accession>
<gene>
    <name evidence="2" type="primary">pncC</name>
    <name evidence="2" type="ORF">B7C42_04244</name>
</gene>
<name>A0A231H3G7_9NOCA</name>
<dbReference type="InterPro" id="IPR036653">
    <property type="entry name" value="CinA-like_C"/>
</dbReference>
<evidence type="ECO:0000313" key="3">
    <source>
        <dbReference type="Proteomes" id="UP000215506"/>
    </source>
</evidence>
<reference evidence="2 3" key="1">
    <citation type="submission" date="2017-07" db="EMBL/GenBank/DDBJ databases">
        <title>First draft Genome Sequence of Nocardia cerradoensis isolated from human infection.</title>
        <authorList>
            <person name="Carrasco G."/>
        </authorList>
    </citation>
    <scope>NUCLEOTIDE SEQUENCE [LARGE SCALE GENOMIC DNA]</scope>
    <source>
        <strain evidence="2 3">CNM20130759</strain>
    </source>
</reference>
<dbReference type="AlphaFoldDB" id="A0A231H3G7"/>
<dbReference type="InterPro" id="IPR008136">
    <property type="entry name" value="CinA_C"/>
</dbReference>
<protein>
    <submittedName>
        <fullName evidence="2">Nicotinamide-nucleotide amidohydrolase PncC</fullName>
        <ecNumber evidence="2">3.5.1.42</ecNumber>
    </submittedName>
</protein>
<evidence type="ECO:0000259" key="1">
    <source>
        <dbReference type="Pfam" id="PF02464"/>
    </source>
</evidence>
<proteinExistence type="predicted"/>
<evidence type="ECO:0000313" key="2">
    <source>
        <dbReference type="EMBL" id="OXR43377.1"/>
    </source>
</evidence>
<dbReference type="Pfam" id="PF02464">
    <property type="entry name" value="CinA"/>
    <property type="match status" value="1"/>
</dbReference>
<dbReference type="GO" id="GO:0019159">
    <property type="term" value="F:nicotinamide-nucleotide amidase activity"/>
    <property type="evidence" value="ECO:0007669"/>
    <property type="project" value="UniProtKB-EC"/>
</dbReference>
<keyword evidence="3" id="KW-1185">Reference proteome</keyword>
<dbReference type="Proteomes" id="UP000215506">
    <property type="component" value="Unassembled WGS sequence"/>
</dbReference>
<comment type="caution">
    <text evidence="2">The sequence shown here is derived from an EMBL/GenBank/DDBJ whole genome shotgun (WGS) entry which is preliminary data.</text>
</comment>
<dbReference type="EMBL" id="NGAF01000009">
    <property type="protein sequence ID" value="OXR43377.1"/>
    <property type="molecule type" value="Genomic_DNA"/>
</dbReference>
<dbReference type="NCBIfam" id="TIGR00199">
    <property type="entry name" value="PncC_domain"/>
    <property type="match status" value="1"/>
</dbReference>